<dbReference type="RefSeq" id="WP_122899699.1">
    <property type="nucleotide sequence ID" value="NZ_RHIB01000002.1"/>
</dbReference>
<proteinExistence type="predicted"/>
<comment type="caution">
    <text evidence="1">The sequence shown here is derived from an EMBL/GenBank/DDBJ whole genome shotgun (WGS) entry which is preliminary data.</text>
</comment>
<keyword evidence="2" id="KW-1185">Reference proteome</keyword>
<dbReference type="AlphaFoldDB" id="A0A3M7TRH6"/>
<accession>A0A3M7TRH6</accession>
<reference evidence="1 2" key="1">
    <citation type="submission" date="2018-10" db="EMBL/GenBank/DDBJ databases">
        <title>Bacillus Keqinensis sp. nov., a moderately halophilic bacterium isolated from a saline-alkaline lake.</title>
        <authorList>
            <person name="Wang H."/>
        </authorList>
    </citation>
    <scope>NUCLEOTIDE SEQUENCE [LARGE SCALE GENOMIC DNA]</scope>
    <source>
        <strain evidence="1 2">KQ-3</strain>
    </source>
</reference>
<evidence type="ECO:0000313" key="2">
    <source>
        <dbReference type="Proteomes" id="UP000278746"/>
    </source>
</evidence>
<gene>
    <name evidence="1" type="ORF">EBO34_14285</name>
</gene>
<sequence length="168" mass="20062">MLNEHAKLLSLIQQAGEIVGRKKLQKIVYIVKKLDLPFYEKYHFRMYGPYSEELSVRMEEMRDLGFISEVKEDKSSYHQFRYSLTEKGEEFLTISDFEFPDPKEMLDDLNSKSSRFLELVSTMFYFEDLSNEEIKQKVFTIKAKQNYTEEEVEEAFSYIKALRQTKVN</sequence>
<name>A0A3M7TRH6_9BACI</name>
<organism evidence="1 2">
    <name type="scientific">Alteribacter keqinensis</name>
    <dbReference type="NCBI Taxonomy" id="2483800"/>
    <lineage>
        <taxon>Bacteria</taxon>
        <taxon>Bacillati</taxon>
        <taxon>Bacillota</taxon>
        <taxon>Bacilli</taxon>
        <taxon>Bacillales</taxon>
        <taxon>Bacillaceae</taxon>
        <taxon>Alteribacter</taxon>
    </lineage>
</organism>
<protein>
    <submittedName>
        <fullName evidence="1">YwgA family protein</fullName>
    </submittedName>
</protein>
<dbReference type="Proteomes" id="UP000278746">
    <property type="component" value="Unassembled WGS sequence"/>
</dbReference>
<dbReference type="OrthoDB" id="5507947at2"/>
<evidence type="ECO:0000313" key="1">
    <source>
        <dbReference type="EMBL" id="RNA67867.1"/>
    </source>
</evidence>
<dbReference type="EMBL" id="RHIB01000002">
    <property type="protein sequence ID" value="RNA67867.1"/>
    <property type="molecule type" value="Genomic_DNA"/>
</dbReference>